<keyword evidence="5 7" id="KW-1133">Transmembrane helix</keyword>
<comment type="subcellular location">
    <subcellularLocation>
        <location evidence="1">Cell membrane</location>
        <topology evidence="1">Multi-pass membrane protein</topology>
    </subcellularLocation>
</comment>
<feature type="transmembrane region" description="Helical" evidence="7">
    <location>
        <begin position="90"/>
        <end position="114"/>
    </location>
</feature>
<dbReference type="Proteomes" id="UP000056968">
    <property type="component" value="Chromosome"/>
</dbReference>
<feature type="transmembrane region" description="Helical" evidence="7">
    <location>
        <begin position="369"/>
        <end position="395"/>
    </location>
</feature>
<feature type="transmembrane region" description="Helical" evidence="7">
    <location>
        <begin position="120"/>
        <end position="143"/>
    </location>
</feature>
<comment type="similarity">
    <text evidence="2">Belongs to the chromate ion transporter (CHR) (TC 2.A.51) family.</text>
</comment>
<feature type="transmembrane region" description="Helical" evidence="7">
    <location>
        <begin position="227"/>
        <end position="250"/>
    </location>
</feature>
<evidence type="ECO:0000256" key="3">
    <source>
        <dbReference type="ARBA" id="ARBA00022475"/>
    </source>
</evidence>
<dbReference type="EMBL" id="CP013264">
    <property type="protein sequence ID" value="ALR22589.1"/>
    <property type="molecule type" value="Genomic_DNA"/>
</dbReference>
<gene>
    <name evidence="8" type="ORF">ATN00_12125</name>
</gene>
<evidence type="ECO:0000256" key="2">
    <source>
        <dbReference type="ARBA" id="ARBA00005262"/>
    </source>
</evidence>
<evidence type="ECO:0000256" key="5">
    <source>
        <dbReference type="ARBA" id="ARBA00022989"/>
    </source>
</evidence>
<name>A0A0S3F4L9_9SPHN</name>
<keyword evidence="6 7" id="KW-0472">Membrane</keyword>
<dbReference type="InterPro" id="IPR014047">
    <property type="entry name" value="Chr_Tranpt_l_chain"/>
</dbReference>
<feature type="transmembrane region" description="Helical" evidence="7">
    <location>
        <begin position="442"/>
        <end position="462"/>
    </location>
</feature>
<feature type="transmembrane region" description="Helical" evidence="7">
    <location>
        <begin position="155"/>
        <end position="183"/>
    </location>
</feature>
<evidence type="ECO:0000256" key="4">
    <source>
        <dbReference type="ARBA" id="ARBA00022692"/>
    </source>
</evidence>
<dbReference type="GO" id="GO:0005886">
    <property type="term" value="C:plasma membrane"/>
    <property type="evidence" value="ECO:0007669"/>
    <property type="project" value="UniProtKB-SubCell"/>
</dbReference>
<keyword evidence="9" id="KW-1185">Reference proteome</keyword>
<evidence type="ECO:0000256" key="7">
    <source>
        <dbReference type="SAM" id="Phobius"/>
    </source>
</evidence>
<feature type="transmembrane region" description="Helical" evidence="7">
    <location>
        <begin position="333"/>
        <end position="357"/>
    </location>
</feature>
<dbReference type="PIRSF" id="PIRSF004810">
    <property type="entry name" value="ChrA"/>
    <property type="match status" value="1"/>
</dbReference>
<dbReference type="PANTHER" id="PTHR33567:SF3">
    <property type="entry name" value="CHROMATE ION TRANSPORTER (EUROFUNG)"/>
    <property type="match status" value="1"/>
</dbReference>
<evidence type="ECO:0000256" key="1">
    <source>
        <dbReference type="ARBA" id="ARBA00004651"/>
    </source>
</evidence>
<dbReference type="KEGG" id="sbd:ATN00_12125"/>
<feature type="transmembrane region" description="Helical" evidence="7">
    <location>
        <begin position="302"/>
        <end position="324"/>
    </location>
</feature>
<reference evidence="8 9" key="1">
    <citation type="submission" date="2015-11" db="EMBL/GenBank/DDBJ databases">
        <title>A Two-component Flavoprotein Monooxygenase System MeaXY Responsible for para-Hydroxylation of 2-Methyl-6-ethylaniline and 2,6-Diethylaniline in Sphingobium baderi DE-13.</title>
        <authorList>
            <person name="Cheng M."/>
            <person name="Meng Q."/>
            <person name="Yang Y."/>
            <person name="Chu C."/>
            <person name="Yan X."/>
            <person name="He J."/>
            <person name="Li S."/>
        </authorList>
    </citation>
    <scope>NUCLEOTIDE SEQUENCE [LARGE SCALE GENOMIC DNA]</scope>
    <source>
        <strain evidence="8 9">DE-13</strain>
    </source>
</reference>
<accession>A0A0S3F4L9</accession>
<dbReference type="OrthoDB" id="8969999at2"/>
<feature type="transmembrane region" description="Helical" evidence="7">
    <location>
        <begin position="262"/>
        <end position="282"/>
    </location>
</feature>
<dbReference type="AlphaFoldDB" id="A0A0S3F4L9"/>
<organism evidence="8 9">
    <name type="scientific">Sphingobium baderi</name>
    <dbReference type="NCBI Taxonomy" id="1332080"/>
    <lineage>
        <taxon>Bacteria</taxon>
        <taxon>Pseudomonadati</taxon>
        <taxon>Pseudomonadota</taxon>
        <taxon>Alphaproteobacteria</taxon>
        <taxon>Sphingomonadales</taxon>
        <taxon>Sphingomonadaceae</taxon>
        <taxon>Sphingobium</taxon>
    </lineage>
</organism>
<protein>
    <submittedName>
        <fullName evidence="8">Chromate transporter</fullName>
    </submittedName>
</protein>
<dbReference type="InterPro" id="IPR003370">
    <property type="entry name" value="Chromate_transpt"/>
</dbReference>
<dbReference type="RefSeq" id="WP_062068734.1">
    <property type="nucleotide sequence ID" value="NZ_CP013264.1"/>
</dbReference>
<keyword evidence="3" id="KW-1003">Cell membrane</keyword>
<dbReference type="Pfam" id="PF02417">
    <property type="entry name" value="Chromate_transp"/>
    <property type="match status" value="2"/>
</dbReference>
<sequence>MTASVGAPPKDHGIPFSEAVRVWARIAALSFGGPVGQIAVMHRILVEEKRWIGEERFLHALNYCMLLPGPEAQQLAAYIGWLLHKTKGGLVAGALFVLPGFLSILALSYLYVLLGHAPVIAGLFFGLKAAVLAVVIQAVVRVGSRALKNGVMRGIAAAAFIAIFFFDAPFPLIILAAGIIGYIGGRSGIAAFRGGGGHGPAAGEVIHDRDTALGEGLPDHARPNLVWSLKISGVFLFLWLAPVAALLLLLGPDDVFTRIATFFSQMAVVTFGGAYAVLAYVAQEAVNTYGWLRPGEMLDGLGLAETTPGPLIMVTQFVGFLAAFRQATGLPPLVAATLGAALTTWVTFMPCFLWIFAGAPFVERLRGNRALSAALGAITAAVVGVILNLALWFAFHTLFRDVREIRFAGLVFEAPMVASLYIPALVLAAAAAIAVFRFKAGMIPTLVATSAAGVLLYLSGVIG</sequence>
<dbReference type="GO" id="GO:0015109">
    <property type="term" value="F:chromate transmembrane transporter activity"/>
    <property type="evidence" value="ECO:0007669"/>
    <property type="project" value="InterPro"/>
</dbReference>
<evidence type="ECO:0000256" key="6">
    <source>
        <dbReference type="ARBA" id="ARBA00023136"/>
    </source>
</evidence>
<evidence type="ECO:0000313" key="8">
    <source>
        <dbReference type="EMBL" id="ALR22589.1"/>
    </source>
</evidence>
<proteinExistence type="inferred from homology"/>
<dbReference type="STRING" id="1332080.ATN00_12125"/>
<evidence type="ECO:0000313" key="9">
    <source>
        <dbReference type="Proteomes" id="UP000056968"/>
    </source>
</evidence>
<keyword evidence="4 7" id="KW-0812">Transmembrane</keyword>
<dbReference type="PANTHER" id="PTHR33567">
    <property type="entry name" value="CHROMATE ION TRANSPORTER (EUROFUNG)"/>
    <property type="match status" value="1"/>
</dbReference>
<feature type="transmembrane region" description="Helical" evidence="7">
    <location>
        <begin position="407"/>
        <end position="436"/>
    </location>
</feature>
<dbReference type="NCBIfam" id="TIGR00937">
    <property type="entry name" value="2A51"/>
    <property type="match status" value="1"/>
</dbReference>